<comment type="caution">
    <text evidence="2">The sequence shown here is derived from an EMBL/GenBank/DDBJ whole genome shotgun (WGS) entry which is preliminary data.</text>
</comment>
<evidence type="ECO:0000313" key="2">
    <source>
        <dbReference type="EMBL" id="MES5150804.1"/>
    </source>
</evidence>
<protein>
    <recommendedName>
        <fullName evidence="4">Surface layer protein A domain-containing protein</fullName>
    </recommendedName>
</protein>
<reference evidence="2" key="1">
    <citation type="submission" date="2024-06" db="EMBL/GenBank/DDBJ databases">
        <title>Vaginal Lactobacillus fatty acid response mechanisms reveal a metabolite-targeted strategy for bacterial vaginosis treatment.</title>
        <authorList>
            <person name="Zhu M."/>
            <person name="Blainey P.C."/>
            <person name="Bloom S.M."/>
            <person name="Kwon D.S."/>
        </authorList>
    </citation>
    <scope>NUCLEOTIDE SEQUENCE</scope>
    <source>
        <strain evidence="2">194_F1_1</strain>
    </source>
</reference>
<keyword evidence="1" id="KW-0732">Signal</keyword>
<evidence type="ECO:0008006" key="4">
    <source>
        <dbReference type="Google" id="ProtNLM"/>
    </source>
</evidence>
<sequence>MNKKLITALALCATLSSFTGTLATNTTSNTVLATKKHKKVTYKPLKNSKVITVKVTEDTPCYRYGGRKVRKLWLHKGNMTKIVPATHNAWILKGSLYYAKGMRFVVKRHNGWFVTKEELQQRFRKLNQERKNLSLEDLVSTNKVNAMENNVNSFRNSMNNWVRNGN</sequence>
<proteinExistence type="predicted"/>
<dbReference type="EMBL" id="JBETVU010000012">
    <property type="protein sequence ID" value="MES5150804.1"/>
    <property type="molecule type" value="Genomic_DNA"/>
</dbReference>
<feature type="chain" id="PRO_5045767734" description="Surface layer protein A domain-containing protein" evidence="1">
    <location>
        <begin position="24"/>
        <end position="166"/>
    </location>
</feature>
<evidence type="ECO:0000313" key="3">
    <source>
        <dbReference type="Proteomes" id="UP001434419"/>
    </source>
</evidence>
<keyword evidence="3" id="KW-1185">Reference proteome</keyword>
<accession>A0ABV2BC43</accession>
<dbReference type="RefSeq" id="WP_005722591.1">
    <property type="nucleotide sequence ID" value="NZ_CP083389.1"/>
</dbReference>
<name>A0ABV2BC43_9LACO</name>
<gene>
    <name evidence="2" type="ORF">ABVC42_13185</name>
</gene>
<dbReference type="Proteomes" id="UP001434419">
    <property type="component" value="Unassembled WGS sequence"/>
</dbReference>
<feature type="signal peptide" evidence="1">
    <location>
        <begin position="1"/>
        <end position="23"/>
    </location>
</feature>
<evidence type="ECO:0000256" key="1">
    <source>
        <dbReference type="SAM" id="SignalP"/>
    </source>
</evidence>
<organism evidence="2 3">
    <name type="scientific">Lactobacillus crispatus</name>
    <dbReference type="NCBI Taxonomy" id="47770"/>
    <lineage>
        <taxon>Bacteria</taxon>
        <taxon>Bacillati</taxon>
        <taxon>Bacillota</taxon>
        <taxon>Bacilli</taxon>
        <taxon>Lactobacillales</taxon>
        <taxon>Lactobacillaceae</taxon>
        <taxon>Lactobacillus</taxon>
    </lineage>
</organism>